<dbReference type="Proteomes" id="UP000011083">
    <property type="component" value="Unassembled WGS sequence"/>
</dbReference>
<dbReference type="OrthoDB" id="25620at2759"/>
<evidence type="ECO:0000313" key="3">
    <source>
        <dbReference type="Proteomes" id="UP000011083"/>
    </source>
</evidence>
<dbReference type="Pfam" id="PF01926">
    <property type="entry name" value="MMR_HSR1"/>
    <property type="match status" value="1"/>
</dbReference>
<dbReference type="KEGG" id="acan:ACA1_171260"/>
<dbReference type="STRING" id="1257118.L8HIN8"/>
<dbReference type="VEuPathDB" id="AmoebaDB:ACA1_171260"/>
<dbReference type="InterPro" id="IPR027417">
    <property type="entry name" value="P-loop_NTPase"/>
</dbReference>
<accession>L8HIN8</accession>
<dbReference type="GeneID" id="14925573"/>
<evidence type="ECO:0000313" key="2">
    <source>
        <dbReference type="EMBL" id="ELR24553.1"/>
    </source>
</evidence>
<evidence type="ECO:0000259" key="1">
    <source>
        <dbReference type="Pfam" id="PF01926"/>
    </source>
</evidence>
<dbReference type="OMA" id="DECELIK"/>
<gene>
    <name evidence="2" type="ORF">ACA1_171260</name>
</gene>
<dbReference type="AlphaFoldDB" id="L8HIN8"/>
<dbReference type="GO" id="GO:0005525">
    <property type="term" value="F:GTP binding"/>
    <property type="evidence" value="ECO:0007669"/>
    <property type="project" value="InterPro"/>
</dbReference>
<dbReference type="EMBL" id="KB007811">
    <property type="protein sequence ID" value="ELR24553.1"/>
    <property type="molecule type" value="Genomic_DNA"/>
</dbReference>
<protein>
    <recommendedName>
        <fullName evidence="1">G domain-containing protein</fullName>
    </recommendedName>
</protein>
<reference evidence="2 3" key="1">
    <citation type="journal article" date="2013" name="Genome Biol.">
        <title>Genome of Acanthamoeba castellanii highlights extensive lateral gene transfer and early evolution of tyrosine kinase signaling.</title>
        <authorList>
            <person name="Clarke M."/>
            <person name="Lohan A.J."/>
            <person name="Liu B."/>
            <person name="Lagkouvardos I."/>
            <person name="Roy S."/>
            <person name="Zafar N."/>
            <person name="Bertelli C."/>
            <person name="Schilde C."/>
            <person name="Kianianmomeni A."/>
            <person name="Burglin T.R."/>
            <person name="Frech C."/>
            <person name="Turcotte B."/>
            <person name="Kopec K.O."/>
            <person name="Synnott J.M."/>
            <person name="Choo C."/>
            <person name="Paponov I."/>
            <person name="Finkler A."/>
            <person name="Soon Heng Tan C."/>
            <person name="Hutchins A.P."/>
            <person name="Weinmeier T."/>
            <person name="Rattei T."/>
            <person name="Chu J.S."/>
            <person name="Gimenez G."/>
            <person name="Irimia M."/>
            <person name="Rigden D.J."/>
            <person name="Fitzpatrick D.A."/>
            <person name="Lorenzo-Morales J."/>
            <person name="Bateman A."/>
            <person name="Chiu C.H."/>
            <person name="Tang P."/>
            <person name="Hegemann P."/>
            <person name="Fromm H."/>
            <person name="Raoult D."/>
            <person name="Greub G."/>
            <person name="Miranda-Saavedra D."/>
            <person name="Chen N."/>
            <person name="Nash P."/>
            <person name="Ginger M.L."/>
            <person name="Horn M."/>
            <person name="Schaap P."/>
            <person name="Caler L."/>
            <person name="Loftus B."/>
        </authorList>
    </citation>
    <scope>NUCLEOTIDE SEQUENCE [LARGE SCALE GENOMIC DNA]</scope>
    <source>
        <strain evidence="2 3">Neff</strain>
    </source>
</reference>
<dbReference type="RefSeq" id="XP_004356453.1">
    <property type="nucleotide sequence ID" value="XM_004356400.1"/>
</dbReference>
<sequence length="357" mass="39713">MSVVITPYLPSKRVAIGQGQTWNVEIRNNSDAQLPGSRLHILCDSYNSASSCVVPAIAPWGTVKVTITAHIDSHKSIEDMTGCVTWKYNDVTRQTTDRMERYMGKLKAFVPPTGAVAKYKVCLFGLAGAGKSAFVNAVLTLASSGMSVVETAGVGGCARHNTRQLATYTIDGENFALVDTWGLTLTTYLNDDLENVVDGVFPRNWGMDMIYDQHAKAIRDNASTRPERAVHVILFMITHSALDKNDECELIKANYARLQDKAARNPLVLISKVDEIVPAFRSNPLGDYPEVRALKQKVTDLLGIPENRVYAVVNYKDESERSFQIDRNTYRIVEHALRTASENLRRVAEEPPTTFEW</sequence>
<proteinExistence type="predicted"/>
<dbReference type="CDD" id="cd00882">
    <property type="entry name" value="Ras_like_GTPase"/>
    <property type="match status" value="1"/>
</dbReference>
<dbReference type="InterPro" id="IPR006073">
    <property type="entry name" value="GTP-bd"/>
</dbReference>
<name>L8HIN8_ACACF</name>
<feature type="domain" description="G" evidence="1">
    <location>
        <begin position="120"/>
        <end position="247"/>
    </location>
</feature>
<keyword evidence="3" id="KW-1185">Reference proteome</keyword>
<dbReference type="Gene3D" id="3.40.50.300">
    <property type="entry name" value="P-loop containing nucleotide triphosphate hydrolases"/>
    <property type="match status" value="1"/>
</dbReference>
<dbReference type="SUPFAM" id="SSF52540">
    <property type="entry name" value="P-loop containing nucleoside triphosphate hydrolases"/>
    <property type="match status" value="1"/>
</dbReference>
<organism evidence="2 3">
    <name type="scientific">Acanthamoeba castellanii (strain ATCC 30010 / Neff)</name>
    <dbReference type="NCBI Taxonomy" id="1257118"/>
    <lineage>
        <taxon>Eukaryota</taxon>
        <taxon>Amoebozoa</taxon>
        <taxon>Discosea</taxon>
        <taxon>Longamoebia</taxon>
        <taxon>Centramoebida</taxon>
        <taxon>Acanthamoebidae</taxon>
        <taxon>Acanthamoeba</taxon>
    </lineage>
</organism>